<proteinExistence type="predicted"/>
<evidence type="ECO:0000313" key="1">
    <source>
        <dbReference type="EMBL" id="MEQ2246133.1"/>
    </source>
</evidence>
<dbReference type="Proteomes" id="UP001482620">
    <property type="component" value="Unassembled WGS sequence"/>
</dbReference>
<comment type="caution">
    <text evidence="1">The sequence shown here is derived from an EMBL/GenBank/DDBJ whole genome shotgun (WGS) entry which is preliminary data.</text>
</comment>
<gene>
    <name evidence="1" type="ORF">ILYODFUR_035091</name>
</gene>
<sequence length="109" mass="12418">MKMGKALFYSFFTHLVTYTHLPGLPYLDIQHPAPAICYSADIKKRVSIQILFPSLQLSASLRSRPSLCNNYSADHTMFSAPTYSPFYFTLVMNIIMHTHNIIISTITPF</sequence>
<evidence type="ECO:0000313" key="2">
    <source>
        <dbReference type="Proteomes" id="UP001482620"/>
    </source>
</evidence>
<protein>
    <recommendedName>
        <fullName evidence="3">Secreted protein</fullName>
    </recommendedName>
</protein>
<name>A0ABV0UPP5_9TELE</name>
<evidence type="ECO:0008006" key="3">
    <source>
        <dbReference type="Google" id="ProtNLM"/>
    </source>
</evidence>
<accession>A0ABV0UPP5</accession>
<keyword evidence="2" id="KW-1185">Reference proteome</keyword>
<organism evidence="1 2">
    <name type="scientific">Ilyodon furcidens</name>
    <name type="common">goldbreast splitfin</name>
    <dbReference type="NCBI Taxonomy" id="33524"/>
    <lineage>
        <taxon>Eukaryota</taxon>
        <taxon>Metazoa</taxon>
        <taxon>Chordata</taxon>
        <taxon>Craniata</taxon>
        <taxon>Vertebrata</taxon>
        <taxon>Euteleostomi</taxon>
        <taxon>Actinopterygii</taxon>
        <taxon>Neopterygii</taxon>
        <taxon>Teleostei</taxon>
        <taxon>Neoteleostei</taxon>
        <taxon>Acanthomorphata</taxon>
        <taxon>Ovalentaria</taxon>
        <taxon>Atherinomorphae</taxon>
        <taxon>Cyprinodontiformes</taxon>
        <taxon>Goodeidae</taxon>
        <taxon>Ilyodon</taxon>
    </lineage>
</organism>
<dbReference type="EMBL" id="JAHRIQ010076062">
    <property type="protein sequence ID" value="MEQ2246133.1"/>
    <property type="molecule type" value="Genomic_DNA"/>
</dbReference>
<reference evidence="1 2" key="1">
    <citation type="submission" date="2021-06" db="EMBL/GenBank/DDBJ databases">
        <authorList>
            <person name="Palmer J.M."/>
        </authorList>
    </citation>
    <scope>NUCLEOTIDE SEQUENCE [LARGE SCALE GENOMIC DNA]</scope>
    <source>
        <strain evidence="2">if_2019</strain>
        <tissue evidence="1">Muscle</tissue>
    </source>
</reference>